<keyword evidence="3 6" id="KW-1133">Transmembrane helix</keyword>
<proteinExistence type="predicted"/>
<gene>
    <name evidence="7" type="ORF">GCM10022197_37610</name>
</gene>
<keyword evidence="8" id="KW-1185">Reference proteome</keyword>
<organism evidence="7 8">
    <name type="scientific">Microlunatus spumicola</name>
    <dbReference type="NCBI Taxonomy" id="81499"/>
    <lineage>
        <taxon>Bacteria</taxon>
        <taxon>Bacillati</taxon>
        <taxon>Actinomycetota</taxon>
        <taxon>Actinomycetes</taxon>
        <taxon>Propionibacteriales</taxon>
        <taxon>Propionibacteriaceae</taxon>
        <taxon>Microlunatus</taxon>
    </lineage>
</organism>
<evidence type="ECO:0000256" key="3">
    <source>
        <dbReference type="ARBA" id="ARBA00022989"/>
    </source>
</evidence>
<protein>
    <submittedName>
        <fullName evidence="7">Neutral zinc metallopeptidase</fullName>
    </submittedName>
</protein>
<dbReference type="InterPro" id="IPR007343">
    <property type="entry name" value="Uncharacterised_pept_Zn_put"/>
</dbReference>
<evidence type="ECO:0000256" key="6">
    <source>
        <dbReference type="SAM" id="Phobius"/>
    </source>
</evidence>
<dbReference type="EMBL" id="BAAAYR010000005">
    <property type="protein sequence ID" value="GAA3576877.1"/>
    <property type="molecule type" value="Genomic_DNA"/>
</dbReference>
<evidence type="ECO:0000256" key="4">
    <source>
        <dbReference type="ARBA" id="ARBA00023136"/>
    </source>
</evidence>
<evidence type="ECO:0000256" key="1">
    <source>
        <dbReference type="ARBA" id="ARBA00004167"/>
    </source>
</evidence>
<evidence type="ECO:0000256" key="5">
    <source>
        <dbReference type="SAM" id="MobiDB-lite"/>
    </source>
</evidence>
<name>A0ABP6Y802_9ACTN</name>
<dbReference type="Proteomes" id="UP001500767">
    <property type="component" value="Unassembled WGS sequence"/>
</dbReference>
<keyword evidence="4 6" id="KW-0472">Membrane</keyword>
<dbReference type="PANTHER" id="PTHR30168:SF0">
    <property type="entry name" value="INNER MEMBRANE PROTEIN"/>
    <property type="match status" value="1"/>
</dbReference>
<feature type="region of interest" description="Disordered" evidence="5">
    <location>
        <begin position="52"/>
        <end position="73"/>
    </location>
</feature>
<reference evidence="8" key="1">
    <citation type="journal article" date="2019" name="Int. J. Syst. Evol. Microbiol.">
        <title>The Global Catalogue of Microorganisms (GCM) 10K type strain sequencing project: providing services to taxonomists for standard genome sequencing and annotation.</title>
        <authorList>
            <consortium name="The Broad Institute Genomics Platform"/>
            <consortium name="The Broad Institute Genome Sequencing Center for Infectious Disease"/>
            <person name="Wu L."/>
            <person name="Ma J."/>
        </authorList>
    </citation>
    <scope>NUCLEOTIDE SEQUENCE [LARGE SCALE GENOMIC DNA]</scope>
    <source>
        <strain evidence="8">JCM 16540</strain>
    </source>
</reference>
<comment type="caution">
    <text evidence="7">The sequence shown here is derived from an EMBL/GenBank/DDBJ whole genome shotgun (WGS) entry which is preliminary data.</text>
</comment>
<feature type="transmembrane region" description="Helical" evidence="6">
    <location>
        <begin position="25"/>
        <end position="44"/>
    </location>
</feature>
<evidence type="ECO:0000256" key="2">
    <source>
        <dbReference type="ARBA" id="ARBA00022692"/>
    </source>
</evidence>
<comment type="subcellular location">
    <subcellularLocation>
        <location evidence="1">Membrane</location>
        <topology evidence="1">Single-pass membrane protein</topology>
    </subcellularLocation>
</comment>
<dbReference type="RefSeq" id="WP_204911159.1">
    <property type="nucleotide sequence ID" value="NZ_BAAAYR010000005.1"/>
</dbReference>
<evidence type="ECO:0000313" key="7">
    <source>
        <dbReference type="EMBL" id="GAA3576877.1"/>
    </source>
</evidence>
<sequence length="292" mass="30047">MKYNEGANLDPSQVGGRPGGGGGKIAIGGGAGVVVLILALLLGVNPGDLLGSDAQPGQQPGSGGASSSPFAQCTRGSDIGQDRNCRFVAYTNSIQDYWGDAVQDYQVIKVTTFTGQISTACGTATSEVGPFYCSGDTAVYLDLGFFDELTTKLGAKGGDAAEAYVLAHEFGHHVQDLEGTLQRVQGGSGGTGPTSSGVRLELQADCYAGVWFNHATNDPQSPISEVTQADLDDALDAAAAVGDDRIQKKMQGQVNPESWTHGSAANRQKWLTTGFTSGDPNACDTFASGAVS</sequence>
<dbReference type="Pfam" id="PF04228">
    <property type="entry name" value="Zn_peptidase"/>
    <property type="match status" value="1"/>
</dbReference>
<feature type="compositionally biased region" description="Low complexity" evidence="5">
    <location>
        <begin position="52"/>
        <end position="72"/>
    </location>
</feature>
<dbReference type="PANTHER" id="PTHR30168">
    <property type="entry name" value="PUTATIVE MEMBRANE PROTEIN YPFJ"/>
    <property type="match status" value="1"/>
</dbReference>
<keyword evidence="2 6" id="KW-0812">Transmembrane</keyword>
<accession>A0ABP6Y802</accession>
<evidence type="ECO:0000313" key="8">
    <source>
        <dbReference type="Proteomes" id="UP001500767"/>
    </source>
</evidence>